<dbReference type="GO" id="GO:0006310">
    <property type="term" value="P:DNA recombination"/>
    <property type="evidence" value="ECO:0007669"/>
    <property type="project" value="UniProtKB-KW"/>
</dbReference>
<dbReference type="GO" id="GO:0003677">
    <property type="term" value="F:DNA binding"/>
    <property type="evidence" value="ECO:0007669"/>
    <property type="project" value="UniProtKB-UniRule"/>
</dbReference>
<dbReference type="GO" id="GO:0015074">
    <property type="term" value="P:DNA integration"/>
    <property type="evidence" value="ECO:0007669"/>
    <property type="project" value="UniProtKB-KW"/>
</dbReference>
<dbReference type="InterPro" id="IPR028259">
    <property type="entry name" value="AP2-like_int_N"/>
</dbReference>
<gene>
    <name evidence="8" type="ORF">BN1180_01561</name>
</gene>
<dbReference type="Proteomes" id="UP000182110">
    <property type="component" value="Unassembled WGS sequence"/>
</dbReference>
<accession>A0AAN2PF34</accession>
<evidence type="ECO:0000259" key="7">
    <source>
        <dbReference type="PROSITE" id="PS51900"/>
    </source>
</evidence>
<dbReference type="EMBL" id="CCXW01000001">
    <property type="protein sequence ID" value="CEG31417.1"/>
    <property type="molecule type" value="Genomic_DNA"/>
</dbReference>
<comment type="similarity">
    <text evidence="1">Belongs to the 'phage' integrase family.</text>
</comment>
<evidence type="ECO:0000313" key="9">
    <source>
        <dbReference type="Proteomes" id="UP000182110"/>
    </source>
</evidence>
<dbReference type="InterPro" id="IPR002104">
    <property type="entry name" value="Integrase_catalytic"/>
</dbReference>
<keyword evidence="2" id="KW-0229">DNA integration</keyword>
<evidence type="ECO:0000256" key="3">
    <source>
        <dbReference type="ARBA" id="ARBA00023125"/>
    </source>
</evidence>
<dbReference type="Pfam" id="PF00589">
    <property type="entry name" value="Phage_integrase"/>
    <property type="match status" value="1"/>
</dbReference>
<name>A0AAN2PF34_9BACI</name>
<proteinExistence type="inferred from homology"/>
<dbReference type="SUPFAM" id="SSF56349">
    <property type="entry name" value="DNA breaking-rejoining enzymes"/>
    <property type="match status" value="1"/>
</dbReference>
<dbReference type="PANTHER" id="PTHR30349:SF64">
    <property type="entry name" value="PROPHAGE INTEGRASE INTD-RELATED"/>
    <property type="match status" value="1"/>
</dbReference>
<reference evidence="8 9" key="1">
    <citation type="journal article" date="2014" name="Genome Announc.">
        <title>Genome Sequence of Bacillus simplex Strain P558, Isolated from a Human Fecal Sample.</title>
        <authorList>
            <person name="Croce O."/>
            <person name="Hugon P."/>
            <person name="Lagier J.C."/>
            <person name="Bibi F."/>
            <person name="Robert C."/>
            <person name="Azhar E.I."/>
            <person name="Raoult D."/>
            <person name="Fournier P.E."/>
        </authorList>
    </citation>
    <scope>NUCLEOTIDE SEQUENCE [LARGE SCALE GENOMIC DNA]</scope>
    <source>
        <strain evidence="8 9">P558</strain>
    </source>
</reference>
<dbReference type="Gene3D" id="1.10.443.10">
    <property type="entry name" value="Intergrase catalytic core"/>
    <property type="match status" value="1"/>
</dbReference>
<evidence type="ECO:0000256" key="2">
    <source>
        <dbReference type="ARBA" id="ARBA00022908"/>
    </source>
</evidence>
<feature type="domain" description="Tyr recombinase" evidence="6">
    <location>
        <begin position="165"/>
        <end position="361"/>
    </location>
</feature>
<evidence type="ECO:0000256" key="5">
    <source>
        <dbReference type="PROSITE-ProRule" id="PRU01248"/>
    </source>
</evidence>
<protein>
    <submittedName>
        <fullName evidence="8">DNA integration/recombination/inversion protein</fullName>
    </submittedName>
</protein>
<dbReference type="InterPro" id="IPR011010">
    <property type="entry name" value="DNA_brk_join_enz"/>
</dbReference>
<dbReference type="InterPro" id="IPR013762">
    <property type="entry name" value="Integrase-like_cat_sf"/>
</dbReference>
<evidence type="ECO:0000256" key="1">
    <source>
        <dbReference type="ARBA" id="ARBA00008857"/>
    </source>
</evidence>
<feature type="domain" description="Core-binding (CB)" evidence="7">
    <location>
        <begin position="61"/>
        <end position="144"/>
    </location>
</feature>
<dbReference type="InterPro" id="IPR050090">
    <property type="entry name" value="Tyrosine_recombinase_XerCD"/>
</dbReference>
<dbReference type="PROSITE" id="PS51898">
    <property type="entry name" value="TYR_RECOMBINASE"/>
    <property type="match status" value="1"/>
</dbReference>
<dbReference type="Gene3D" id="1.10.150.130">
    <property type="match status" value="1"/>
</dbReference>
<sequence>MAHVRKEGKSWYYAIDMGKDSSGKRQIKKKRGFKTEKEAKNALAALMTDINKGNYVEPSKLSYSVYIDDWLKDKKISVKKSTHESYKALIEKHIIPALGDTKLSDITSRQIQSFIRDLFLTEELSDESIQKIYMIVKNSLNSAVKFELLAKNVCEKVERPKVQKKEMKVWDVEEIQHFLKVAEGDHSYMLFHLAVTTGMRMSEILGLRWKNVDLDNGVIYVKEQLERYSHNFTNVKTKASNRNISISETTVQALRKQRKMILQEKLMSSSEEYKDLNLVCPTSVGTPYLPSNLSKIFKRLTKTSGNKPIRFHDLRHSFATMLLSQSVNPKIVSEILGHSSSKITLDVYTHILPNMQKDTAKQLGNMLFGAKTKTN</sequence>
<dbReference type="PANTHER" id="PTHR30349">
    <property type="entry name" value="PHAGE INTEGRASE-RELATED"/>
    <property type="match status" value="1"/>
</dbReference>
<dbReference type="Pfam" id="PF14657">
    <property type="entry name" value="Arm-DNA-bind_4"/>
    <property type="match status" value="1"/>
</dbReference>
<dbReference type="InterPro" id="IPR004107">
    <property type="entry name" value="Integrase_SAM-like_N"/>
</dbReference>
<dbReference type="PROSITE" id="PS51900">
    <property type="entry name" value="CB"/>
    <property type="match status" value="1"/>
</dbReference>
<keyword evidence="3 5" id="KW-0238">DNA-binding</keyword>
<comment type="caution">
    <text evidence="8">The sequence shown here is derived from an EMBL/GenBank/DDBJ whole genome shotgun (WGS) entry which is preliminary data.</text>
</comment>
<evidence type="ECO:0000256" key="4">
    <source>
        <dbReference type="ARBA" id="ARBA00023172"/>
    </source>
</evidence>
<organism evidence="8 9">
    <name type="scientific">Peribacillus simplex</name>
    <dbReference type="NCBI Taxonomy" id="1478"/>
    <lineage>
        <taxon>Bacteria</taxon>
        <taxon>Bacillati</taxon>
        <taxon>Bacillota</taxon>
        <taxon>Bacilli</taxon>
        <taxon>Bacillales</taxon>
        <taxon>Bacillaceae</taxon>
        <taxon>Peribacillus</taxon>
    </lineage>
</organism>
<dbReference type="CDD" id="cd01189">
    <property type="entry name" value="INT_ICEBs1_C_like"/>
    <property type="match status" value="1"/>
</dbReference>
<evidence type="ECO:0000259" key="6">
    <source>
        <dbReference type="PROSITE" id="PS51898"/>
    </source>
</evidence>
<evidence type="ECO:0000313" key="8">
    <source>
        <dbReference type="EMBL" id="CEG31417.1"/>
    </source>
</evidence>
<dbReference type="InterPro" id="IPR044068">
    <property type="entry name" value="CB"/>
</dbReference>
<dbReference type="RefSeq" id="WP_072272580.1">
    <property type="nucleotide sequence ID" value="NZ_CCXW01000001.1"/>
</dbReference>
<dbReference type="AlphaFoldDB" id="A0AAN2PF34"/>
<dbReference type="InterPro" id="IPR010998">
    <property type="entry name" value="Integrase_recombinase_N"/>
</dbReference>
<keyword evidence="4" id="KW-0233">DNA recombination</keyword>
<dbReference type="Pfam" id="PF14659">
    <property type="entry name" value="Phage_int_SAM_3"/>
    <property type="match status" value="1"/>
</dbReference>
<keyword evidence="9" id="KW-1185">Reference proteome</keyword>